<proteinExistence type="predicted"/>
<dbReference type="EMBL" id="CAADFJ010000055">
    <property type="protein sequence ID" value="VFK00910.1"/>
    <property type="molecule type" value="Genomic_DNA"/>
</dbReference>
<name>A0A450V810_9GAMM</name>
<gene>
    <name evidence="2" type="ORF">BECKH772A_GA0070896_100575</name>
    <name evidence="3" type="ORF">BECKH772B_GA0070898_100594</name>
    <name evidence="4" type="ORF">BECKH772C_GA0070978_100555</name>
</gene>
<evidence type="ECO:0000313" key="4">
    <source>
        <dbReference type="EMBL" id="VFK00910.1"/>
    </source>
</evidence>
<feature type="region of interest" description="Disordered" evidence="1">
    <location>
        <begin position="41"/>
        <end position="60"/>
    </location>
</feature>
<organism evidence="4">
    <name type="scientific">Candidatus Kentrum eta</name>
    <dbReference type="NCBI Taxonomy" id="2126337"/>
    <lineage>
        <taxon>Bacteria</taxon>
        <taxon>Pseudomonadati</taxon>
        <taxon>Pseudomonadota</taxon>
        <taxon>Gammaproteobacteria</taxon>
        <taxon>Candidatus Kentrum</taxon>
    </lineage>
</organism>
<dbReference type="AlphaFoldDB" id="A0A450V810"/>
<evidence type="ECO:0000256" key="1">
    <source>
        <dbReference type="SAM" id="MobiDB-lite"/>
    </source>
</evidence>
<dbReference type="EMBL" id="CAADFI010000059">
    <property type="protein sequence ID" value="VFJ94299.1"/>
    <property type="molecule type" value="Genomic_DNA"/>
</dbReference>
<accession>A0A450V810</accession>
<protein>
    <submittedName>
        <fullName evidence="4">Uncharacterized protein</fullName>
    </submittedName>
</protein>
<evidence type="ECO:0000313" key="3">
    <source>
        <dbReference type="EMBL" id="VFJ94299.1"/>
    </source>
</evidence>
<evidence type="ECO:0000313" key="2">
    <source>
        <dbReference type="EMBL" id="VFJ93475.1"/>
    </source>
</evidence>
<reference evidence="4" key="1">
    <citation type="submission" date="2019-02" db="EMBL/GenBank/DDBJ databases">
        <authorList>
            <person name="Gruber-Vodicka R. H."/>
            <person name="Seah K. B. B."/>
        </authorList>
    </citation>
    <scope>NUCLEOTIDE SEQUENCE</scope>
    <source>
        <strain evidence="4">BECK_SA2B12</strain>
        <strain evidence="2">BECK_SA2B15</strain>
        <strain evidence="3">BECK_SA2B20</strain>
    </source>
</reference>
<sequence length="107" mass="12235">MQTIAFDAAIDKDGMIRLPSEYREACGREARFVVLLPGDNSETNHTAIDENDGALDSTSHMQSNDFERLSDESKGVWKTVDLRKYSGTIDWPVDGMEYQKQCRDEWE</sequence>
<dbReference type="EMBL" id="CAADFG010000057">
    <property type="protein sequence ID" value="VFJ93475.1"/>
    <property type="molecule type" value="Genomic_DNA"/>
</dbReference>